<reference evidence="1 2" key="1">
    <citation type="submission" date="2020-02" db="EMBL/GenBank/DDBJ databases">
        <title>Paenibacillus sp. nov., isolated from rhizosphere soil of tomato.</title>
        <authorList>
            <person name="Weon H.-Y."/>
            <person name="Lee S.A."/>
        </authorList>
    </citation>
    <scope>NUCLEOTIDE SEQUENCE [LARGE SCALE GENOMIC DNA]</scope>
    <source>
        <strain evidence="1 2">14171R-81</strain>
    </source>
</reference>
<dbReference type="InterPro" id="IPR013324">
    <property type="entry name" value="RNA_pol_sigma_r3/r4-like"/>
</dbReference>
<dbReference type="SUPFAM" id="SSF88659">
    <property type="entry name" value="Sigma3 and sigma4 domains of RNA polymerase sigma factors"/>
    <property type="match status" value="1"/>
</dbReference>
<proteinExistence type="predicted"/>
<name>A0A6C0P1X7_9BACL</name>
<gene>
    <name evidence="1" type="ORF">GZH47_14260</name>
</gene>
<keyword evidence="2" id="KW-1185">Reference proteome</keyword>
<dbReference type="KEGG" id="prz:GZH47_14260"/>
<evidence type="ECO:0000313" key="1">
    <source>
        <dbReference type="EMBL" id="QHW31883.1"/>
    </source>
</evidence>
<evidence type="ECO:0000313" key="2">
    <source>
        <dbReference type="Proteomes" id="UP000479114"/>
    </source>
</evidence>
<organism evidence="1 2">
    <name type="scientific">Paenibacillus rhizovicinus</name>
    <dbReference type="NCBI Taxonomy" id="2704463"/>
    <lineage>
        <taxon>Bacteria</taxon>
        <taxon>Bacillati</taxon>
        <taxon>Bacillota</taxon>
        <taxon>Bacilli</taxon>
        <taxon>Bacillales</taxon>
        <taxon>Paenibacillaceae</taxon>
        <taxon>Paenibacillus</taxon>
    </lineage>
</organism>
<sequence length="83" mass="9736">MNNDQVAELTGVSSQRIRSLIRRGRLRLFDYPNLADACDLCEEPIRQGKLCVKCLTRLKGAIEKDQEKLRQQRENVFLSKFRR</sequence>
<accession>A0A6C0P1X7</accession>
<protein>
    <recommendedName>
        <fullName evidence="3">Helix-turn-helix domain-containing protein</fullName>
    </recommendedName>
</protein>
<dbReference type="AlphaFoldDB" id="A0A6C0P1X7"/>
<dbReference type="EMBL" id="CP048286">
    <property type="protein sequence ID" value="QHW31883.1"/>
    <property type="molecule type" value="Genomic_DNA"/>
</dbReference>
<dbReference type="RefSeq" id="WP_162640689.1">
    <property type="nucleotide sequence ID" value="NZ_CP048286.1"/>
</dbReference>
<evidence type="ECO:0008006" key="3">
    <source>
        <dbReference type="Google" id="ProtNLM"/>
    </source>
</evidence>
<dbReference type="Proteomes" id="UP000479114">
    <property type="component" value="Chromosome"/>
</dbReference>